<evidence type="ECO:0000256" key="1">
    <source>
        <dbReference type="ARBA" id="ARBA00004651"/>
    </source>
</evidence>
<comment type="caution">
    <text evidence="9">The sequence shown here is derived from an EMBL/GenBank/DDBJ whole genome shotgun (WGS) entry which is preliminary data.</text>
</comment>
<feature type="region of interest" description="Disordered" evidence="6">
    <location>
        <begin position="31"/>
        <end position="76"/>
    </location>
</feature>
<gene>
    <name evidence="9" type="ORF">ACFORJ_03860</name>
</gene>
<keyword evidence="5 7" id="KW-0472">Membrane</keyword>
<evidence type="ECO:0000256" key="2">
    <source>
        <dbReference type="ARBA" id="ARBA00022475"/>
    </source>
</evidence>
<accession>A0ABV7ZNG7</accession>
<evidence type="ECO:0000313" key="9">
    <source>
        <dbReference type="EMBL" id="MFC3849304.1"/>
    </source>
</evidence>
<dbReference type="Proteomes" id="UP001595751">
    <property type="component" value="Unassembled WGS sequence"/>
</dbReference>
<feature type="compositionally biased region" description="Low complexity" evidence="6">
    <location>
        <begin position="31"/>
        <end position="58"/>
    </location>
</feature>
<protein>
    <submittedName>
        <fullName evidence="9">Type II secretion system F family protein</fullName>
    </submittedName>
</protein>
<evidence type="ECO:0000256" key="7">
    <source>
        <dbReference type="SAM" id="Phobius"/>
    </source>
</evidence>
<sequence>MSLAMLLLALAALIPTGIRASERWPELERAGAGLRRGAGTAAGRRSGTAAGRRSGAGTRAHDPNPQSALGREWPAANRGPEWSRFLRDRVGGRSRAPDPMRLLDAASSLDLLAACLGAGMPPGEAASATASAASPGLAGPLHDVSMRLALGVAAPWKVLDNVPEMADLVALARRSGDSGAAMSMGVAELAAARRAEAGDGAEATAERAGVLIAGPLALCFLPAFVVLGLIPTIAGLAESMLGPLTAGPT</sequence>
<organism evidence="9 10">
    <name type="scientific">Corynebacterium hansenii</name>
    <dbReference type="NCBI Taxonomy" id="394964"/>
    <lineage>
        <taxon>Bacteria</taxon>
        <taxon>Bacillati</taxon>
        <taxon>Actinomycetota</taxon>
        <taxon>Actinomycetes</taxon>
        <taxon>Mycobacteriales</taxon>
        <taxon>Corynebacteriaceae</taxon>
        <taxon>Corynebacterium</taxon>
    </lineage>
</organism>
<evidence type="ECO:0000256" key="5">
    <source>
        <dbReference type="ARBA" id="ARBA00023136"/>
    </source>
</evidence>
<feature type="transmembrane region" description="Helical" evidence="7">
    <location>
        <begin position="208"/>
        <end position="230"/>
    </location>
</feature>
<evidence type="ECO:0000256" key="3">
    <source>
        <dbReference type="ARBA" id="ARBA00022692"/>
    </source>
</evidence>
<dbReference type="EMBL" id="JBHRZN010000001">
    <property type="protein sequence ID" value="MFC3849304.1"/>
    <property type="molecule type" value="Genomic_DNA"/>
</dbReference>
<evidence type="ECO:0000256" key="4">
    <source>
        <dbReference type="ARBA" id="ARBA00022989"/>
    </source>
</evidence>
<evidence type="ECO:0000259" key="8">
    <source>
        <dbReference type="Pfam" id="PF00482"/>
    </source>
</evidence>
<keyword evidence="3 7" id="KW-0812">Transmembrane</keyword>
<dbReference type="Pfam" id="PF00482">
    <property type="entry name" value="T2SSF"/>
    <property type="match status" value="1"/>
</dbReference>
<dbReference type="PANTHER" id="PTHR35007:SF3">
    <property type="entry name" value="POSSIBLE CONSERVED ALANINE RICH MEMBRANE PROTEIN"/>
    <property type="match status" value="1"/>
</dbReference>
<proteinExistence type="predicted"/>
<dbReference type="RefSeq" id="WP_290290970.1">
    <property type="nucleotide sequence ID" value="NZ_CP047211.1"/>
</dbReference>
<keyword evidence="2" id="KW-1003">Cell membrane</keyword>
<evidence type="ECO:0000256" key="6">
    <source>
        <dbReference type="SAM" id="MobiDB-lite"/>
    </source>
</evidence>
<dbReference type="InterPro" id="IPR018076">
    <property type="entry name" value="T2SS_GspF_dom"/>
</dbReference>
<comment type="subcellular location">
    <subcellularLocation>
        <location evidence="1">Cell membrane</location>
        <topology evidence="1">Multi-pass membrane protein</topology>
    </subcellularLocation>
</comment>
<feature type="domain" description="Type II secretion system protein GspF" evidence="8">
    <location>
        <begin position="109"/>
        <end position="228"/>
    </location>
</feature>
<dbReference type="PANTHER" id="PTHR35007">
    <property type="entry name" value="INTEGRAL MEMBRANE PROTEIN-RELATED"/>
    <property type="match status" value="1"/>
</dbReference>
<reference evidence="10" key="1">
    <citation type="journal article" date="2019" name="Int. J. Syst. Evol. Microbiol.">
        <title>The Global Catalogue of Microorganisms (GCM) 10K type strain sequencing project: providing services to taxonomists for standard genome sequencing and annotation.</title>
        <authorList>
            <consortium name="The Broad Institute Genomics Platform"/>
            <consortium name="The Broad Institute Genome Sequencing Center for Infectious Disease"/>
            <person name="Wu L."/>
            <person name="Ma J."/>
        </authorList>
    </citation>
    <scope>NUCLEOTIDE SEQUENCE [LARGE SCALE GENOMIC DNA]</scope>
    <source>
        <strain evidence="10">CCUG 53252</strain>
    </source>
</reference>
<keyword evidence="10" id="KW-1185">Reference proteome</keyword>
<name>A0ABV7ZNG7_9CORY</name>
<keyword evidence="4 7" id="KW-1133">Transmembrane helix</keyword>
<evidence type="ECO:0000313" key="10">
    <source>
        <dbReference type="Proteomes" id="UP001595751"/>
    </source>
</evidence>